<proteinExistence type="predicted"/>
<sequence length="67" mass="7007">MALNPQSQSKARRGPPSCIMSGLRFSEGLTPSYRYVRVRAPENPPPPPPTPPAVSPGIGEPPAGTKG</sequence>
<feature type="region of interest" description="Disordered" evidence="1">
    <location>
        <begin position="36"/>
        <end position="67"/>
    </location>
</feature>
<feature type="region of interest" description="Disordered" evidence="1">
    <location>
        <begin position="1"/>
        <end position="24"/>
    </location>
</feature>
<evidence type="ECO:0000256" key="1">
    <source>
        <dbReference type="SAM" id="MobiDB-lite"/>
    </source>
</evidence>
<reference evidence="2 3" key="1">
    <citation type="submission" date="2019-03" db="EMBL/GenBank/DDBJ databases">
        <title>First draft genome of Liparis tanakae, snailfish: a comprehensive survey of snailfish specific genes.</title>
        <authorList>
            <person name="Kim W."/>
            <person name="Song I."/>
            <person name="Jeong J.-H."/>
            <person name="Kim D."/>
            <person name="Kim S."/>
            <person name="Ryu S."/>
            <person name="Song J.Y."/>
            <person name="Lee S.K."/>
        </authorList>
    </citation>
    <scope>NUCLEOTIDE SEQUENCE [LARGE SCALE GENOMIC DNA]</scope>
    <source>
        <tissue evidence="2">Muscle</tissue>
    </source>
</reference>
<comment type="caution">
    <text evidence="2">The sequence shown here is derived from an EMBL/GenBank/DDBJ whole genome shotgun (WGS) entry which is preliminary data.</text>
</comment>
<organism evidence="2 3">
    <name type="scientific">Liparis tanakae</name>
    <name type="common">Tanaka's snailfish</name>
    <dbReference type="NCBI Taxonomy" id="230148"/>
    <lineage>
        <taxon>Eukaryota</taxon>
        <taxon>Metazoa</taxon>
        <taxon>Chordata</taxon>
        <taxon>Craniata</taxon>
        <taxon>Vertebrata</taxon>
        <taxon>Euteleostomi</taxon>
        <taxon>Actinopterygii</taxon>
        <taxon>Neopterygii</taxon>
        <taxon>Teleostei</taxon>
        <taxon>Neoteleostei</taxon>
        <taxon>Acanthomorphata</taxon>
        <taxon>Eupercaria</taxon>
        <taxon>Perciformes</taxon>
        <taxon>Cottioidei</taxon>
        <taxon>Cottales</taxon>
        <taxon>Liparidae</taxon>
        <taxon>Liparis</taxon>
    </lineage>
</organism>
<accession>A0A4Z2FVY0</accession>
<feature type="compositionally biased region" description="Pro residues" evidence="1">
    <location>
        <begin position="42"/>
        <end position="54"/>
    </location>
</feature>
<name>A0A4Z2FVY0_9TELE</name>
<protein>
    <submittedName>
        <fullName evidence="2">Uncharacterized protein</fullName>
    </submittedName>
</protein>
<evidence type="ECO:0000313" key="2">
    <source>
        <dbReference type="EMBL" id="TNN45418.1"/>
    </source>
</evidence>
<dbReference type="Proteomes" id="UP000314294">
    <property type="component" value="Unassembled WGS sequence"/>
</dbReference>
<dbReference type="AlphaFoldDB" id="A0A4Z2FVY0"/>
<dbReference type="EMBL" id="SRLO01000847">
    <property type="protein sequence ID" value="TNN45418.1"/>
    <property type="molecule type" value="Genomic_DNA"/>
</dbReference>
<gene>
    <name evidence="2" type="ORF">EYF80_044364</name>
</gene>
<keyword evidence="3" id="KW-1185">Reference proteome</keyword>
<evidence type="ECO:0000313" key="3">
    <source>
        <dbReference type="Proteomes" id="UP000314294"/>
    </source>
</evidence>